<evidence type="ECO:0000313" key="12">
    <source>
        <dbReference type="Proteomes" id="UP000197065"/>
    </source>
</evidence>
<keyword evidence="4 10" id="KW-0808">Transferase</keyword>
<protein>
    <recommendedName>
        <fullName evidence="8 10">Phosphate acyltransferase</fullName>
        <ecNumber evidence="8 10">2.3.1.274</ecNumber>
    </recommendedName>
    <alternativeName>
        <fullName evidence="10">Acyl-ACP phosphotransacylase</fullName>
    </alternativeName>
    <alternativeName>
        <fullName evidence="10">Acyl-[acyl-carrier-protein]--phosphate acyltransferase</fullName>
    </alternativeName>
    <alternativeName>
        <fullName evidence="10">Phosphate-acyl-ACP acyltransferase</fullName>
    </alternativeName>
</protein>
<dbReference type="PANTHER" id="PTHR30100:SF1">
    <property type="entry name" value="PHOSPHATE ACYLTRANSFERASE"/>
    <property type="match status" value="1"/>
</dbReference>
<reference evidence="11 12" key="1">
    <citation type="submission" date="2017-06" db="EMBL/GenBank/DDBJ databases">
        <authorList>
            <person name="Kim H.J."/>
            <person name="Triplett B.A."/>
        </authorList>
    </citation>
    <scope>NUCLEOTIDE SEQUENCE [LARGE SCALE GENOMIC DNA]</scope>
    <source>
        <strain evidence="11 12">B29T1</strain>
    </source>
</reference>
<dbReference type="NCBIfam" id="TIGR00182">
    <property type="entry name" value="plsX"/>
    <property type="match status" value="1"/>
</dbReference>
<dbReference type="InterPro" id="IPR003664">
    <property type="entry name" value="FA_synthesis"/>
</dbReference>
<evidence type="ECO:0000256" key="7">
    <source>
        <dbReference type="ARBA" id="ARBA00023264"/>
    </source>
</evidence>
<evidence type="ECO:0000256" key="9">
    <source>
        <dbReference type="ARBA" id="ARBA00046608"/>
    </source>
</evidence>
<keyword evidence="3 10" id="KW-0444">Lipid biosynthesis</keyword>
<organism evidence="11 12">
    <name type="scientific">Arboricoccus pini</name>
    <dbReference type="NCBI Taxonomy" id="1963835"/>
    <lineage>
        <taxon>Bacteria</taxon>
        <taxon>Pseudomonadati</taxon>
        <taxon>Pseudomonadota</taxon>
        <taxon>Alphaproteobacteria</taxon>
        <taxon>Geminicoccales</taxon>
        <taxon>Geminicoccaceae</taxon>
        <taxon>Arboricoccus</taxon>
    </lineage>
</organism>
<dbReference type="HAMAP" id="MF_00019">
    <property type="entry name" value="PlsX"/>
    <property type="match status" value="1"/>
</dbReference>
<dbReference type="GO" id="GO:0005737">
    <property type="term" value="C:cytoplasm"/>
    <property type="evidence" value="ECO:0007669"/>
    <property type="project" value="UniProtKB-SubCell"/>
</dbReference>
<comment type="catalytic activity">
    <reaction evidence="1 10">
        <text>a fatty acyl-[ACP] + phosphate = an acyl phosphate + holo-[ACP]</text>
        <dbReference type="Rhea" id="RHEA:42292"/>
        <dbReference type="Rhea" id="RHEA-COMP:9685"/>
        <dbReference type="Rhea" id="RHEA-COMP:14125"/>
        <dbReference type="ChEBI" id="CHEBI:43474"/>
        <dbReference type="ChEBI" id="CHEBI:59918"/>
        <dbReference type="ChEBI" id="CHEBI:64479"/>
        <dbReference type="ChEBI" id="CHEBI:138651"/>
        <dbReference type="EC" id="2.3.1.274"/>
    </reaction>
</comment>
<evidence type="ECO:0000256" key="4">
    <source>
        <dbReference type="ARBA" id="ARBA00022679"/>
    </source>
</evidence>
<dbReference type="GO" id="GO:0043811">
    <property type="term" value="F:phosphate:acyl-[acyl carrier protein] acyltransferase activity"/>
    <property type="evidence" value="ECO:0007669"/>
    <property type="project" value="UniProtKB-UniRule"/>
</dbReference>
<dbReference type="Gene3D" id="3.40.718.10">
    <property type="entry name" value="Isopropylmalate Dehydrogenase"/>
    <property type="match status" value="1"/>
</dbReference>
<accession>A0A212PZ36</accession>
<evidence type="ECO:0000256" key="10">
    <source>
        <dbReference type="HAMAP-Rule" id="MF_00019"/>
    </source>
</evidence>
<evidence type="ECO:0000256" key="1">
    <source>
        <dbReference type="ARBA" id="ARBA00001232"/>
    </source>
</evidence>
<comment type="subcellular location">
    <subcellularLocation>
        <location evidence="10">Cytoplasm</location>
    </subcellularLocation>
    <text evidence="10">Associated with the membrane possibly through PlsY.</text>
</comment>
<evidence type="ECO:0000256" key="2">
    <source>
        <dbReference type="ARBA" id="ARBA00022490"/>
    </source>
</evidence>
<dbReference type="Pfam" id="PF02504">
    <property type="entry name" value="FA_synthesis"/>
    <property type="match status" value="1"/>
</dbReference>
<comment type="similarity">
    <text evidence="10">Belongs to the PlsX family.</text>
</comment>
<dbReference type="PIRSF" id="PIRSF002465">
    <property type="entry name" value="Phsphlp_syn_PlsX"/>
    <property type="match status" value="1"/>
</dbReference>
<name>A0A212PZ36_9PROT</name>
<dbReference type="InterPro" id="IPR012281">
    <property type="entry name" value="Phospholipid_synth_PlsX-like"/>
</dbReference>
<evidence type="ECO:0000256" key="8">
    <source>
        <dbReference type="ARBA" id="ARBA00024069"/>
    </source>
</evidence>
<dbReference type="AlphaFoldDB" id="A0A212PZ36"/>
<keyword evidence="12" id="KW-1185">Reference proteome</keyword>
<comment type="pathway">
    <text evidence="10">Lipid metabolism; phospholipid metabolism.</text>
</comment>
<evidence type="ECO:0000256" key="5">
    <source>
        <dbReference type="ARBA" id="ARBA00023098"/>
    </source>
</evidence>
<dbReference type="GO" id="GO:0006633">
    <property type="term" value="P:fatty acid biosynthetic process"/>
    <property type="evidence" value="ECO:0007669"/>
    <property type="project" value="UniProtKB-UniRule"/>
</dbReference>
<evidence type="ECO:0000256" key="3">
    <source>
        <dbReference type="ARBA" id="ARBA00022516"/>
    </source>
</evidence>
<dbReference type="Proteomes" id="UP000197065">
    <property type="component" value="Unassembled WGS sequence"/>
</dbReference>
<dbReference type="EMBL" id="FYEH01000001">
    <property type="protein sequence ID" value="SNB52280.1"/>
    <property type="molecule type" value="Genomic_DNA"/>
</dbReference>
<dbReference type="UniPathway" id="UPA00085"/>
<dbReference type="PANTHER" id="PTHR30100">
    <property type="entry name" value="FATTY ACID/PHOSPHOLIPID SYNTHESIS PROTEIN PLSX"/>
    <property type="match status" value="1"/>
</dbReference>
<keyword evidence="2 10" id="KW-0963">Cytoplasm</keyword>
<keyword evidence="11" id="KW-0012">Acyltransferase</keyword>
<dbReference type="GO" id="GO:0008654">
    <property type="term" value="P:phospholipid biosynthetic process"/>
    <property type="evidence" value="ECO:0007669"/>
    <property type="project" value="UniProtKB-KW"/>
</dbReference>
<sequence>MTLTIALDGMGGDKAPEIVVDGAARALEQLPELHFLLFGDEAKLAPLVAARPALAAALTIRHTDAFIAGDAKPSVAVRQGRTSSMRLAINAVKEKEASAAVSAGNTGALMGMGKLVLRTLPGIDRPAICGILPSRRRPIVLLDLGANIDCDATHLVQFAVMGTVFAQAILKIERPRVGLVNVGVEELKGDDIVRNTAAILRQLPPPIDFQGFVEGTDIFKGDVDVIVTDGFTGNVALKVAEGTAKMLMDELKGAFSSSMRGKLGYLVSRPALGQLRERFDPRVHNGAMFLGLGGVVVKSHGGTDGFGFGQAVLVAAELVRNGTNEHIIQAMSQLGAMLEPASEVAAS</sequence>
<comment type="subunit">
    <text evidence="9 10">Homodimer. Probably interacts with PlsY.</text>
</comment>
<dbReference type="SUPFAM" id="SSF53659">
    <property type="entry name" value="Isocitrate/Isopropylmalate dehydrogenase-like"/>
    <property type="match status" value="1"/>
</dbReference>
<evidence type="ECO:0000313" key="11">
    <source>
        <dbReference type="EMBL" id="SNB52280.1"/>
    </source>
</evidence>
<dbReference type="RefSeq" id="WP_279311691.1">
    <property type="nucleotide sequence ID" value="NZ_FYEH01000001.1"/>
</dbReference>
<keyword evidence="7 10" id="KW-1208">Phospholipid metabolism</keyword>
<evidence type="ECO:0000256" key="6">
    <source>
        <dbReference type="ARBA" id="ARBA00023209"/>
    </source>
</evidence>
<gene>
    <name evidence="10" type="primary">plsX</name>
    <name evidence="11" type="ORF">SAMN07250955_101221</name>
</gene>
<keyword evidence="5 10" id="KW-0443">Lipid metabolism</keyword>
<proteinExistence type="inferred from homology"/>
<dbReference type="EC" id="2.3.1.274" evidence="8 10"/>
<comment type="function">
    <text evidence="10">Catalyzes the reversible formation of acyl-phosphate (acyl-PO(4)) from acyl-[acyl-carrier-protein] (acyl-ACP). This enzyme utilizes acyl-ACP as fatty acyl donor, but not acyl-CoA.</text>
</comment>
<keyword evidence="6 10" id="KW-0594">Phospholipid biosynthesis</keyword>